<dbReference type="eggNOG" id="COG1848">
    <property type="taxonomic scope" value="Bacteria"/>
</dbReference>
<sequence length="147" mass="16232">MELSSIGKGIFYLDANAFIYALEAHPEFVGQVTALFEVIAATGSTSVTSELTLAECLVKPFEKRDVGSQMQYEQHISPSEALLVIPVSRQILKDAAQLRAFFKNKLPDTIHLITALSNGCTHFVTNDERIKFPPHITPIIISKLVCD</sequence>
<protein>
    <recommendedName>
        <fullName evidence="1">PIN domain-containing protein</fullName>
    </recommendedName>
</protein>
<dbReference type="Proteomes" id="UP000192491">
    <property type="component" value="Unassembled WGS sequence"/>
</dbReference>
<evidence type="ECO:0000313" key="2">
    <source>
        <dbReference type="EMBL" id="OQX16042.1"/>
    </source>
</evidence>
<gene>
    <name evidence="2" type="ORF">BWK73_05005</name>
</gene>
<dbReference type="SUPFAM" id="SSF88723">
    <property type="entry name" value="PIN domain-like"/>
    <property type="match status" value="1"/>
</dbReference>
<reference evidence="2 3" key="1">
    <citation type="submission" date="2017-01" db="EMBL/GenBank/DDBJ databases">
        <title>Novel large sulfur bacteria in the metagenomes of groundwater-fed chemosynthetic microbial mats in the Lake Huron basin.</title>
        <authorList>
            <person name="Sharrar A.M."/>
            <person name="Flood B.E."/>
            <person name="Bailey J.V."/>
            <person name="Jones D.S."/>
            <person name="Biddanda B."/>
            <person name="Ruberg S.A."/>
            <person name="Marcus D.N."/>
            <person name="Dick G.J."/>
        </authorList>
    </citation>
    <scope>NUCLEOTIDE SEQUENCE [LARGE SCALE GENOMIC DNA]</scope>
    <source>
        <strain evidence="2">A8</strain>
    </source>
</reference>
<organism evidence="2 3">
    <name type="scientific">Thiothrix lacustris</name>
    <dbReference type="NCBI Taxonomy" id="525917"/>
    <lineage>
        <taxon>Bacteria</taxon>
        <taxon>Pseudomonadati</taxon>
        <taxon>Pseudomonadota</taxon>
        <taxon>Gammaproteobacteria</taxon>
        <taxon>Thiotrichales</taxon>
        <taxon>Thiotrichaceae</taxon>
        <taxon>Thiothrix</taxon>
    </lineage>
</organism>
<comment type="caution">
    <text evidence="2">The sequence shown here is derived from an EMBL/GenBank/DDBJ whole genome shotgun (WGS) entry which is preliminary data.</text>
</comment>
<feature type="domain" description="PIN" evidence="1">
    <location>
        <begin position="12"/>
        <end position="131"/>
    </location>
</feature>
<dbReference type="Gene3D" id="3.40.50.1010">
    <property type="entry name" value="5'-nuclease"/>
    <property type="match status" value="1"/>
</dbReference>
<dbReference type="Pfam" id="PF01850">
    <property type="entry name" value="PIN"/>
    <property type="match status" value="1"/>
</dbReference>
<proteinExistence type="predicted"/>
<dbReference type="AlphaFoldDB" id="A0A1Y1QXI3"/>
<name>A0A1Y1QXI3_9GAMM</name>
<dbReference type="STRING" id="1123401.GCA_000621325_00031"/>
<evidence type="ECO:0000259" key="1">
    <source>
        <dbReference type="Pfam" id="PF01850"/>
    </source>
</evidence>
<dbReference type="EMBL" id="MTEJ01000008">
    <property type="protein sequence ID" value="OQX16042.1"/>
    <property type="molecule type" value="Genomic_DNA"/>
</dbReference>
<evidence type="ECO:0000313" key="3">
    <source>
        <dbReference type="Proteomes" id="UP000192491"/>
    </source>
</evidence>
<accession>A0A1Y1QXI3</accession>
<dbReference type="InterPro" id="IPR029060">
    <property type="entry name" value="PIN-like_dom_sf"/>
</dbReference>
<dbReference type="InterPro" id="IPR002716">
    <property type="entry name" value="PIN_dom"/>
</dbReference>